<dbReference type="InterPro" id="IPR008974">
    <property type="entry name" value="TRAF-like"/>
</dbReference>
<evidence type="ECO:0000256" key="8">
    <source>
        <dbReference type="SAM" id="MobiDB-lite"/>
    </source>
</evidence>
<evidence type="ECO:0000313" key="11">
    <source>
        <dbReference type="EMBL" id="KNC85314.1"/>
    </source>
</evidence>
<dbReference type="eggNOG" id="KOG1863">
    <property type="taxonomic scope" value="Eukaryota"/>
</dbReference>
<dbReference type="GO" id="GO:0005829">
    <property type="term" value="C:cytosol"/>
    <property type="evidence" value="ECO:0007669"/>
    <property type="project" value="TreeGrafter"/>
</dbReference>
<dbReference type="Pfam" id="PF14533">
    <property type="entry name" value="USP7_C2"/>
    <property type="match status" value="1"/>
</dbReference>
<dbReference type="Pfam" id="PF00443">
    <property type="entry name" value="UCH"/>
    <property type="match status" value="1"/>
</dbReference>
<dbReference type="PROSITE" id="PS00973">
    <property type="entry name" value="USP_2"/>
    <property type="match status" value="1"/>
</dbReference>
<keyword evidence="6" id="KW-0378">Hydrolase</keyword>
<dbReference type="InterPro" id="IPR024729">
    <property type="entry name" value="USP7_ICP0-binding_dom"/>
</dbReference>
<dbReference type="EMBL" id="KQ241709">
    <property type="protein sequence ID" value="KNC85314.1"/>
    <property type="molecule type" value="Genomic_DNA"/>
</dbReference>
<dbReference type="AlphaFoldDB" id="A0A0L0G8S3"/>
<dbReference type="InterPro" id="IPR038765">
    <property type="entry name" value="Papain-like_cys_pep_sf"/>
</dbReference>
<dbReference type="InterPro" id="IPR050164">
    <property type="entry name" value="Peptidase_C19"/>
</dbReference>
<dbReference type="CDD" id="cd00121">
    <property type="entry name" value="MATH"/>
    <property type="match status" value="1"/>
</dbReference>
<dbReference type="EC" id="3.4.19.12" evidence="3"/>
<dbReference type="PROSITE" id="PS50235">
    <property type="entry name" value="USP_3"/>
    <property type="match status" value="1"/>
</dbReference>
<evidence type="ECO:0000259" key="10">
    <source>
        <dbReference type="PROSITE" id="PS50235"/>
    </source>
</evidence>
<evidence type="ECO:0000256" key="1">
    <source>
        <dbReference type="ARBA" id="ARBA00000707"/>
    </source>
</evidence>
<comment type="similarity">
    <text evidence="2">Belongs to the peptidase C19 family.</text>
</comment>
<dbReference type="InterPro" id="IPR028889">
    <property type="entry name" value="USP"/>
</dbReference>
<gene>
    <name evidence="11" type="ORF">SARC_02497</name>
</gene>
<keyword evidence="12" id="KW-1185">Reference proteome</keyword>
<dbReference type="FunFam" id="3.90.70.10:FF:000044">
    <property type="entry name" value="Ubiquitin carboxyl-terminal hydrolase 13"/>
    <property type="match status" value="1"/>
</dbReference>
<dbReference type="InterPro" id="IPR018200">
    <property type="entry name" value="USP_CS"/>
</dbReference>
<keyword evidence="5" id="KW-0833">Ubl conjugation pathway</keyword>
<dbReference type="PANTHER" id="PTHR24006:SF644">
    <property type="entry name" value="UBIQUITIN CARBOXYL-TERMINAL HYDROLASE 7"/>
    <property type="match status" value="1"/>
</dbReference>
<dbReference type="InterPro" id="IPR001394">
    <property type="entry name" value="Peptidase_C19_UCH"/>
</dbReference>
<evidence type="ECO:0000256" key="5">
    <source>
        <dbReference type="ARBA" id="ARBA00022786"/>
    </source>
</evidence>
<dbReference type="PROSITE" id="PS00972">
    <property type="entry name" value="USP_1"/>
    <property type="match status" value="1"/>
</dbReference>
<dbReference type="GO" id="GO:0006508">
    <property type="term" value="P:proteolysis"/>
    <property type="evidence" value="ECO:0007669"/>
    <property type="project" value="UniProtKB-KW"/>
</dbReference>
<evidence type="ECO:0000313" key="12">
    <source>
        <dbReference type="Proteomes" id="UP000054560"/>
    </source>
</evidence>
<dbReference type="Gene3D" id="3.90.70.10">
    <property type="entry name" value="Cysteine proteinases"/>
    <property type="match status" value="1"/>
</dbReference>
<evidence type="ECO:0000256" key="3">
    <source>
        <dbReference type="ARBA" id="ARBA00012759"/>
    </source>
</evidence>
<evidence type="ECO:0000256" key="6">
    <source>
        <dbReference type="ARBA" id="ARBA00022801"/>
    </source>
</evidence>
<dbReference type="PANTHER" id="PTHR24006">
    <property type="entry name" value="UBIQUITIN CARBOXYL-TERMINAL HYDROLASE"/>
    <property type="match status" value="1"/>
</dbReference>
<dbReference type="GO" id="GO:0016579">
    <property type="term" value="P:protein deubiquitination"/>
    <property type="evidence" value="ECO:0007669"/>
    <property type="project" value="InterPro"/>
</dbReference>
<evidence type="ECO:0000256" key="4">
    <source>
        <dbReference type="ARBA" id="ARBA00022670"/>
    </source>
</evidence>
<dbReference type="PROSITE" id="PS50144">
    <property type="entry name" value="MATH"/>
    <property type="match status" value="1"/>
</dbReference>
<sequence length="1118" mass="127904">MTFPQVTQQVEMDVEVGQDSDEYLPDASDGTSSAKDDPLSIADRPTLLLPEDIVEEHCFTFEVDGLFDNPDPNCKIKSRVPEVFSGCEWRFLIFPRGNNNNYEHQSISVFLECAYIDANEGAEWKKSVFFTLALLSVYPEKSHMKDSHHVFQSRDKESDWGFSSFTTISEVQDANNGFSVNNKYTFEARVVIAKGISSIWSTLPGYDSKMATGCVGLKNQGATCYMNSMLQALFFTNKLRKAVYSLPSNETDTSVSLALQRVFFDLQTLDEPVGTTQLTRSFGWNTADAFMQHDVQEFNRVLCDNMESKMKGTDAEGTIASLFEGRMKSYVKCINVDYESSRSESFYDIQLVVKDKQSLYDSFDEYVVEETLDGDNKYLAEGHGLQDAKKGCIFEKLPPVLHLQLRRFEYDIDADAMVKINDRHEFDERINLDKYLHNPGSEPADYTLYSVLVHSGDIHSGHYVAYIKPKIDGSWCKFDDDKVTNVSTEEALDGNFGVDKVNGQIRMGSKGDKTKKFTNAYMLVYIRDSCVNEVMVPVEDDDMRNTLREQLLNERQKDHRKIVDAAEAHKYMMFQIIQDKEIAENHGFHLFSSDTAWTEMKVHKLSTVDDFLAQAGEVFGLEPHQMRFWKFVHRQNGTMRPHAEVLGLEGQGHRRITELENWNALKGSNEKLYMETPREGETALPQVFIHEKRDDRTRHNDDVMIYLKDYDAVKGQLTYIGSCVFPKDELMAAAEPVMRQWAGIPDGVPLVVYEEIKPLRIDMVNTERTFRQGELASGDILTFQVQTRADKHCKWPTVKDYYEYLAHRITITFNCIDESRNEPSIELELRTDMKHDEVAQMLGSLLPLDDGDQVDPATLRFHLPDGEKSSRPVFRGNGEIMLETMIDSMTIDPANANTLLYEYLDVNIVELESKVPLSIWWRSASGEETEQRLLLEHGTTVSNVLEDQRHNPMIKLAPGGSGKLRLLEIYDHRILRVYQENEACEKIRQDDRRARLEEVPLDQLNADNFLNVVHFHREAKKLHGSPFLLAVHEREIVKDLKKRLQAASTATPCEFEKWKVAILDAEGYNSKPKYLKDEDSVQELLSNELYPRIGLDHPGRPSNYRSNDAQAGAVVIRN</sequence>
<dbReference type="CDD" id="cd02659">
    <property type="entry name" value="peptidase_C19C"/>
    <property type="match status" value="1"/>
</dbReference>
<dbReference type="SUPFAM" id="SSF54001">
    <property type="entry name" value="Cysteine proteinases"/>
    <property type="match status" value="1"/>
</dbReference>
<feature type="domain" description="USP" evidence="10">
    <location>
        <begin position="215"/>
        <end position="528"/>
    </location>
</feature>
<protein>
    <recommendedName>
        <fullName evidence="3">ubiquitinyl hydrolase 1</fullName>
        <ecNumber evidence="3">3.4.19.12</ecNumber>
    </recommendedName>
</protein>
<evidence type="ECO:0000256" key="7">
    <source>
        <dbReference type="ARBA" id="ARBA00022807"/>
    </source>
</evidence>
<dbReference type="GO" id="GO:0004843">
    <property type="term" value="F:cysteine-type deubiquitinase activity"/>
    <property type="evidence" value="ECO:0007669"/>
    <property type="project" value="UniProtKB-EC"/>
</dbReference>
<evidence type="ECO:0000256" key="2">
    <source>
        <dbReference type="ARBA" id="ARBA00009085"/>
    </source>
</evidence>
<organism evidence="11 12">
    <name type="scientific">Sphaeroforma arctica JP610</name>
    <dbReference type="NCBI Taxonomy" id="667725"/>
    <lineage>
        <taxon>Eukaryota</taxon>
        <taxon>Ichthyosporea</taxon>
        <taxon>Ichthyophonida</taxon>
        <taxon>Sphaeroforma</taxon>
    </lineage>
</organism>
<comment type="catalytic activity">
    <reaction evidence="1">
        <text>Thiol-dependent hydrolysis of ester, thioester, amide, peptide and isopeptide bonds formed by the C-terminal Gly of ubiquitin (a 76-residue protein attached to proteins as an intracellular targeting signal).</text>
        <dbReference type="EC" id="3.4.19.12"/>
    </reaction>
</comment>
<keyword evidence="4" id="KW-0645">Protease</keyword>
<dbReference type="STRING" id="667725.A0A0L0G8S3"/>
<dbReference type="InterPro" id="IPR002083">
    <property type="entry name" value="MATH/TRAF_dom"/>
</dbReference>
<feature type="compositionally biased region" description="Polar residues" evidence="8">
    <location>
        <begin position="1"/>
        <end position="10"/>
    </location>
</feature>
<accession>A0A0L0G8S3</accession>
<name>A0A0L0G8S3_9EUKA</name>
<keyword evidence="7" id="KW-0788">Thiol protease</keyword>
<dbReference type="Proteomes" id="UP000054560">
    <property type="component" value="Unassembled WGS sequence"/>
</dbReference>
<dbReference type="InterPro" id="IPR029346">
    <property type="entry name" value="USP_C"/>
</dbReference>
<proteinExistence type="inferred from homology"/>
<dbReference type="GO" id="GO:0005634">
    <property type="term" value="C:nucleus"/>
    <property type="evidence" value="ECO:0007669"/>
    <property type="project" value="TreeGrafter"/>
</dbReference>
<dbReference type="GO" id="GO:0031647">
    <property type="term" value="P:regulation of protein stability"/>
    <property type="evidence" value="ECO:0007669"/>
    <property type="project" value="TreeGrafter"/>
</dbReference>
<dbReference type="RefSeq" id="XP_014159216.1">
    <property type="nucleotide sequence ID" value="XM_014303741.1"/>
</dbReference>
<feature type="compositionally biased region" description="Acidic residues" evidence="8">
    <location>
        <begin position="12"/>
        <end position="24"/>
    </location>
</feature>
<dbReference type="OrthoDB" id="289038at2759"/>
<dbReference type="Gene3D" id="2.60.210.10">
    <property type="entry name" value="Apoptosis, Tumor Necrosis Factor Receptor Associated Protein 2, Chain A"/>
    <property type="match status" value="1"/>
</dbReference>
<dbReference type="Pfam" id="PF22486">
    <property type="entry name" value="MATH_2"/>
    <property type="match status" value="1"/>
</dbReference>
<dbReference type="Pfam" id="PF12436">
    <property type="entry name" value="USP7_ICP0_bdg"/>
    <property type="match status" value="1"/>
</dbReference>
<feature type="domain" description="MATH" evidence="9">
    <location>
        <begin position="56"/>
        <end position="190"/>
    </location>
</feature>
<dbReference type="SUPFAM" id="SSF49599">
    <property type="entry name" value="TRAF domain-like"/>
    <property type="match status" value="1"/>
</dbReference>
<dbReference type="GeneID" id="25903001"/>
<reference evidence="11 12" key="1">
    <citation type="submission" date="2011-02" db="EMBL/GenBank/DDBJ databases">
        <title>The Genome Sequence of Sphaeroforma arctica JP610.</title>
        <authorList>
            <consortium name="The Broad Institute Genome Sequencing Platform"/>
            <person name="Russ C."/>
            <person name="Cuomo C."/>
            <person name="Young S.K."/>
            <person name="Zeng Q."/>
            <person name="Gargeya S."/>
            <person name="Alvarado L."/>
            <person name="Berlin A."/>
            <person name="Chapman S.B."/>
            <person name="Chen Z."/>
            <person name="Freedman E."/>
            <person name="Gellesch M."/>
            <person name="Goldberg J."/>
            <person name="Griggs A."/>
            <person name="Gujja S."/>
            <person name="Heilman E."/>
            <person name="Heiman D."/>
            <person name="Howarth C."/>
            <person name="Mehta T."/>
            <person name="Neiman D."/>
            <person name="Pearson M."/>
            <person name="Roberts A."/>
            <person name="Saif S."/>
            <person name="Shea T."/>
            <person name="Shenoy N."/>
            <person name="Sisk P."/>
            <person name="Stolte C."/>
            <person name="Sykes S."/>
            <person name="White J."/>
            <person name="Yandava C."/>
            <person name="Burger G."/>
            <person name="Gray M.W."/>
            <person name="Holland P.W.H."/>
            <person name="King N."/>
            <person name="Lang F.B.F."/>
            <person name="Roger A.J."/>
            <person name="Ruiz-Trillo I."/>
            <person name="Haas B."/>
            <person name="Nusbaum C."/>
            <person name="Birren B."/>
        </authorList>
    </citation>
    <scope>NUCLEOTIDE SEQUENCE [LARGE SCALE GENOMIC DNA]</scope>
    <source>
        <strain evidence="11 12">JP610</strain>
    </source>
</reference>
<feature type="region of interest" description="Disordered" evidence="8">
    <location>
        <begin position="1"/>
        <end position="37"/>
    </location>
</feature>
<evidence type="ECO:0000259" key="9">
    <source>
        <dbReference type="PROSITE" id="PS50144"/>
    </source>
</evidence>
<dbReference type="Gene3D" id="3.10.20.90">
    <property type="entry name" value="Phosphatidylinositol 3-kinase Catalytic Subunit, Chain A, domain 1"/>
    <property type="match status" value="2"/>
</dbReference>